<protein>
    <submittedName>
        <fullName evidence="3">Hydrolase or acyltransferase of alpha/beta superfamily</fullName>
    </submittedName>
</protein>
<dbReference type="EMBL" id="CP014859">
    <property type="protein sequence ID" value="AOS63314.1"/>
    <property type="molecule type" value="Genomic_DNA"/>
</dbReference>
<organism evidence="3 4">
    <name type="scientific">Actinoalloteichus hymeniacidonis</name>
    <dbReference type="NCBI Taxonomy" id="340345"/>
    <lineage>
        <taxon>Bacteria</taxon>
        <taxon>Bacillati</taxon>
        <taxon>Actinomycetota</taxon>
        <taxon>Actinomycetes</taxon>
        <taxon>Pseudonocardiales</taxon>
        <taxon>Pseudonocardiaceae</taxon>
        <taxon>Actinoalloteichus</taxon>
    </lineage>
</organism>
<feature type="domain" description="AB hydrolase-1" evidence="2">
    <location>
        <begin position="34"/>
        <end position="263"/>
    </location>
</feature>
<dbReference type="PRINTS" id="PR00111">
    <property type="entry name" value="ABHYDROLASE"/>
</dbReference>
<evidence type="ECO:0000313" key="4">
    <source>
        <dbReference type="Proteomes" id="UP000095210"/>
    </source>
</evidence>
<dbReference type="SUPFAM" id="SSF53474">
    <property type="entry name" value="alpha/beta-Hydrolases"/>
    <property type="match status" value="1"/>
</dbReference>
<evidence type="ECO:0000259" key="2">
    <source>
        <dbReference type="Pfam" id="PF00561"/>
    </source>
</evidence>
<dbReference type="Proteomes" id="UP000095210">
    <property type="component" value="Chromosome"/>
</dbReference>
<dbReference type="GO" id="GO:0016746">
    <property type="term" value="F:acyltransferase activity"/>
    <property type="evidence" value="ECO:0007669"/>
    <property type="project" value="UniProtKB-KW"/>
</dbReference>
<dbReference type="Pfam" id="PF00561">
    <property type="entry name" value="Abhydrolase_1"/>
    <property type="match status" value="1"/>
</dbReference>
<keyword evidence="4" id="KW-1185">Reference proteome</keyword>
<dbReference type="InterPro" id="IPR000073">
    <property type="entry name" value="AB_hydrolase_1"/>
</dbReference>
<evidence type="ECO:0000313" key="3">
    <source>
        <dbReference type="EMBL" id="AOS63314.1"/>
    </source>
</evidence>
<dbReference type="InterPro" id="IPR029058">
    <property type="entry name" value="AB_hydrolase_fold"/>
</dbReference>
<dbReference type="PANTHER" id="PTHR43798">
    <property type="entry name" value="MONOACYLGLYCEROL LIPASE"/>
    <property type="match status" value="1"/>
</dbReference>
<name>A0AAC9MYD4_9PSEU</name>
<evidence type="ECO:0000256" key="1">
    <source>
        <dbReference type="ARBA" id="ARBA00022801"/>
    </source>
</evidence>
<dbReference type="Gene3D" id="3.40.50.1820">
    <property type="entry name" value="alpha/beta hydrolase"/>
    <property type="match status" value="1"/>
</dbReference>
<dbReference type="InterPro" id="IPR050266">
    <property type="entry name" value="AB_hydrolase_sf"/>
</dbReference>
<sequence>MRAHVESTERKSAMHTVSHDGTTIAYRDIGSGTPVLLVHGHPFDGSMWRPQIEQLAEAGHRVIVPDLRGYGRSSVAPGSTTMEDFAADLAELLDRLDIDRVLLGGLSMGGQIVMEFHRRFPSRVAGLLLAATSARADDPRARRARVETAERIRHEGMAAYAEELLPRMLAPHNIVGLPEVADHVLRMMRSAPAEGAAAALRGRAERRDYRDSLARVSVPTLIVVGDHDDFTPVAEAESLAAHIPASVLRIIEGAGHLPNLERPAEFGRALAELSTAIDVG</sequence>
<dbReference type="GO" id="GO:0016787">
    <property type="term" value="F:hydrolase activity"/>
    <property type="evidence" value="ECO:0007669"/>
    <property type="project" value="UniProtKB-KW"/>
</dbReference>
<dbReference type="PRINTS" id="PR00412">
    <property type="entry name" value="EPOXHYDRLASE"/>
</dbReference>
<keyword evidence="3" id="KW-0808">Transferase</keyword>
<proteinExistence type="predicted"/>
<accession>A0AAC9MYD4</accession>
<dbReference type="KEGG" id="ahm:TL08_12500"/>
<keyword evidence="3" id="KW-0012">Acyltransferase</keyword>
<gene>
    <name evidence="3" type="ORF">TL08_12500</name>
</gene>
<dbReference type="AlphaFoldDB" id="A0AAC9MYD4"/>
<dbReference type="PANTHER" id="PTHR43798:SF31">
    <property type="entry name" value="AB HYDROLASE SUPERFAMILY PROTEIN YCLE"/>
    <property type="match status" value="1"/>
</dbReference>
<keyword evidence="1 3" id="KW-0378">Hydrolase</keyword>
<dbReference type="InterPro" id="IPR000639">
    <property type="entry name" value="Epox_hydrolase-like"/>
</dbReference>
<reference evidence="4" key="1">
    <citation type="submission" date="2016-03" db="EMBL/GenBank/DDBJ databases">
        <title>Complete genome sequence of the type strain Actinoalloteichus hymeniacidonis DSM 45092.</title>
        <authorList>
            <person name="Schaffert L."/>
            <person name="Albersmeier A."/>
            <person name="Winkler A."/>
            <person name="Kalinowski J."/>
            <person name="Zotchev S."/>
            <person name="Ruckert C."/>
        </authorList>
    </citation>
    <scope>NUCLEOTIDE SEQUENCE [LARGE SCALE GENOMIC DNA]</scope>
    <source>
        <strain evidence="4">HPA177(T) (DSM 45092(T))</strain>
    </source>
</reference>
<dbReference type="GO" id="GO:0016020">
    <property type="term" value="C:membrane"/>
    <property type="evidence" value="ECO:0007669"/>
    <property type="project" value="TreeGrafter"/>
</dbReference>